<evidence type="ECO:0000313" key="3">
    <source>
        <dbReference type="EMBL" id="OTF84146.1"/>
    </source>
</evidence>
<dbReference type="Proteomes" id="UP000194236">
    <property type="component" value="Unassembled WGS sequence"/>
</dbReference>
<dbReference type="AlphaFoldDB" id="A0A1Y3BX89"/>
<evidence type="ECO:0000256" key="1">
    <source>
        <dbReference type="SAM" id="MobiDB-lite"/>
    </source>
</evidence>
<proteinExistence type="predicted"/>
<evidence type="ECO:0000256" key="2">
    <source>
        <dbReference type="SAM" id="Phobius"/>
    </source>
</evidence>
<organism evidence="3 4">
    <name type="scientific">Euroglyphus maynei</name>
    <name type="common">Mayne's house dust mite</name>
    <dbReference type="NCBI Taxonomy" id="6958"/>
    <lineage>
        <taxon>Eukaryota</taxon>
        <taxon>Metazoa</taxon>
        <taxon>Ecdysozoa</taxon>
        <taxon>Arthropoda</taxon>
        <taxon>Chelicerata</taxon>
        <taxon>Arachnida</taxon>
        <taxon>Acari</taxon>
        <taxon>Acariformes</taxon>
        <taxon>Sarcoptiformes</taxon>
        <taxon>Astigmata</taxon>
        <taxon>Psoroptidia</taxon>
        <taxon>Analgoidea</taxon>
        <taxon>Pyroglyphidae</taxon>
        <taxon>Pyroglyphinae</taxon>
        <taxon>Euroglyphus</taxon>
    </lineage>
</organism>
<sequence length="105" mass="12850">MPQHRPHPHTPQHRHPHMLQHRHTPQHRPHPHMLQHRHTHPHPHMLQHRPHPHMLLLFLLMILDYAFVLRQRPSITPHRLNTPLPPLNTVHRHHHQHTQLLPHIN</sequence>
<protein>
    <submittedName>
        <fullName evidence="3">Uncharacterized protein</fullName>
    </submittedName>
</protein>
<evidence type="ECO:0000313" key="4">
    <source>
        <dbReference type="Proteomes" id="UP000194236"/>
    </source>
</evidence>
<name>A0A1Y3BX89_EURMA</name>
<feature type="transmembrane region" description="Helical" evidence="2">
    <location>
        <begin position="51"/>
        <end position="69"/>
    </location>
</feature>
<keyword evidence="2" id="KW-0472">Membrane</keyword>
<keyword evidence="2" id="KW-1133">Transmembrane helix</keyword>
<reference evidence="3 4" key="1">
    <citation type="submission" date="2017-03" db="EMBL/GenBank/DDBJ databases">
        <title>Genome Survey of Euroglyphus maynei.</title>
        <authorList>
            <person name="Arlian L.G."/>
            <person name="Morgan M.S."/>
            <person name="Rider S.D."/>
        </authorList>
    </citation>
    <scope>NUCLEOTIDE SEQUENCE [LARGE SCALE GENOMIC DNA]</scope>
    <source>
        <strain evidence="3">Arlian Lab</strain>
        <tissue evidence="3">Whole body</tissue>
    </source>
</reference>
<comment type="caution">
    <text evidence="3">The sequence shown here is derived from an EMBL/GenBank/DDBJ whole genome shotgun (WGS) entry which is preliminary data.</text>
</comment>
<accession>A0A1Y3BX89</accession>
<dbReference type="EMBL" id="MUJZ01000453">
    <property type="protein sequence ID" value="OTF84146.1"/>
    <property type="molecule type" value="Genomic_DNA"/>
</dbReference>
<feature type="region of interest" description="Disordered" evidence="1">
    <location>
        <begin position="1"/>
        <end position="46"/>
    </location>
</feature>
<feature type="non-terminal residue" evidence="3">
    <location>
        <position position="105"/>
    </location>
</feature>
<keyword evidence="4" id="KW-1185">Reference proteome</keyword>
<keyword evidence="2" id="KW-0812">Transmembrane</keyword>
<gene>
    <name evidence="3" type="ORF">BLA29_011982</name>
</gene>